<keyword evidence="3" id="KW-1185">Reference proteome</keyword>
<dbReference type="RefSeq" id="WP_353864973.1">
    <property type="nucleotide sequence ID" value="NZ_CP088295.1"/>
</dbReference>
<dbReference type="Proteomes" id="UP001058860">
    <property type="component" value="Chromosome"/>
</dbReference>
<sequence>MIADVNTIAVYALREALRRKVLIVVLILTGAFLALYGWGTAETFDAVTARPDEPLVREQTVVGATLLGLAMFVTLFLGTVLAVFLTLNAVRGDAERGLLQPLVVRPMGRVSLLLGRFFAAATVCGGYVLLVYGIAVLLTGTLGDFTPDDIVGPGIALAAAVVVVVGVALLGSTVLSATANGIAVFMVFGAGLAAGLMGQIGEALNSDALEDIASIAAWVLPFEALYQQALHFLTDSTQNFERVIVTLGPFGGARDGGPLLWPWAVAYLAMVWAAAAWRFGRMDL</sequence>
<evidence type="ECO:0000256" key="1">
    <source>
        <dbReference type="SAM" id="Phobius"/>
    </source>
</evidence>
<keyword evidence="1" id="KW-0812">Transmembrane</keyword>
<gene>
    <name evidence="2" type="ORF">LRS13_02850</name>
</gene>
<proteinExistence type="predicted"/>
<keyword evidence="1" id="KW-1133">Transmembrane helix</keyword>
<feature type="transmembrane region" description="Helical" evidence="1">
    <location>
        <begin position="21"/>
        <end position="41"/>
    </location>
</feature>
<feature type="transmembrane region" description="Helical" evidence="1">
    <location>
        <begin position="182"/>
        <end position="201"/>
    </location>
</feature>
<dbReference type="Pfam" id="PF12679">
    <property type="entry name" value="ABC2_membrane_2"/>
    <property type="match status" value="1"/>
</dbReference>
<evidence type="ECO:0000313" key="2">
    <source>
        <dbReference type="EMBL" id="UUY04490.1"/>
    </source>
</evidence>
<feature type="transmembrane region" description="Helical" evidence="1">
    <location>
        <begin position="111"/>
        <end position="138"/>
    </location>
</feature>
<feature type="transmembrane region" description="Helical" evidence="1">
    <location>
        <begin position="61"/>
        <end position="90"/>
    </location>
</feature>
<evidence type="ECO:0000313" key="3">
    <source>
        <dbReference type="Proteomes" id="UP001058860"/>
    </source>
</evidence>
<organism evidence="2 3">
    <name type="scientific">Svornostia abyssi</name>
    <dbReference type="NCBI Taxonomy" id="2898438"/>
    <lineage>
        <taxon>Bacteria</taxon>
        <taxon>Bacillati</taxon>
        <taxon>Actinomycetota</taxon>
        <taxon>Thermoleophilia</taxon>
        <taxon>Solirubrobacterales</taxon>
        <taxon>Baekduiaceae</taxon>
        <taxon>Svornostia</taxon>
    </lineage>
</organism>
<keyword evidence="1" id="KW-0472">Membrane</keyword>
<feature type="transmembrane region" description="Helical" evidence="1">
    <location>
        <begin position="260"/>
        <end position="280"/>
    </location>
</feature>
<dbReference type="EMBL" id="CP088295">
    <property type="protein sequence ID" value="UUY04490.1"/>
    <property type="molecule type" value="Genomic_DNA"/>
</dbReference>
<protein>
    <submittedName>
        <fullName evidence="2">ABC transporter permease subunit</fullName>
    </submittedName>
</protein>
<name>A0ABY5PJ99_9ACTN</name>
<accession>A0ABY5PJ99</accession>
<feature type="transmembrane region" description="Helical" evidence="1">
    <location>
        <begin position="150"/>
        <end position="170"/>
    </location>
</feature>
<reference evidence="3" key="1">
    <citation type="submission" date="2021-11" db="EMBL/GenBank/DDBJ databases">
        <title>Cultivation dependent microbiological survey of springs from the worlds oldest radium mine currently devoted to the extraction of radon-saturated water.</title>
        <authorList>
            <person name="Kapinusova G."/>
            <person name="Smrhova T."/>
            <person name="Strejcek M."/>
            <person name="Suman J."/>
            <person name="Jani K."/>
            <person name="Pajer P."/>
            <person name="Uhlik O."/>
        </authorList>
    </citation>
    <scope>NUCLEOTIDE SEQUENCE [LARGE SCALE GENOMIC DNA]</scope>
    <source>
        <strain evidence="3">J379</strain>
    </source>
</reference>